<sequence length="255" mass="27739">MMAIILLVTTMLQLPAPTHQGYEEDLRVNFRDTLHVDDNELWGEGDEAMRSQFLDEDKFAKSMCPVGEDDCHENAMLQAAPDKKTPAEKIKEKLQRHKQYEKAMKDGEAQAQKELKAAGKADEWGGFLPPNMIKGTTLTNETKAGSKPRANAHAKGAPKKGKGKEGKSDEKEDKYEKAMKDGESHAHKDLKAAGGADPYGGFLLPQTDDGKHPHKAGSKPRANAHAKGPPKKGKGKGGKSGKINDDGDEVEISMS</sequence>
<protein>
    <submittedName>
        <fullName evidence="3">Uncharacterized protein</fullName>
    </submittedName>
</protein>
<reference evidence="3" key="1">
    <citation type="submission" date="2020-11" db="EMBL/GenBank/DDBJ databases">
        <authorList>
            <person name="Tran Van P."/>
        </authorList>
    </citation>
    <scope>NUCLEOTIDE SEQUENCE</scope>
</reference>
<feature type="chain" id="PRO_5036403762" evidence="2">
    <location>
        <begin position="21"/>
        <end position="255"/>
    </location>
</feature>
<feature type="compositionally biased region" description="Acidic residues" evidence="1">
    <location>
        <begin position="246"/>
        <end position="255"/>
    </location>
</feature>
<feature type="compositionally biased region" description="Basic residues" evidence="1">
    <location>
        <begin position="212"/>
        <end position="239"/>
    </location>
</feature>
<evidence type="ECO:0000313" key="4">
    <source>
        <dbReference type="Proteomes" id="UP000759131"/>
    </source>
</evidence>
<dbReference type="AlphaFoldDB" id="A0A7R9Q971"/>
<keyword evidence="2" id="KW-0732">Signal</keyword>
<dbReference type="EMBL" id="OC873105">
    <property type="protein sequence ID" value="CAD7636164.1"/>
    <property type="molecule type" value="Genomic_DNA"/>
</dbReference>
<evidence type="ECO:0000313" key="3">
    <source>
        <dbReference type="EMBL" id="CAD7636164.1"/>
    </source>
</evidence>
<evidence type="ECO:0000256" key="2">
    <source>
        <dbReference type="SAM" id="SignalP"/>
    </source>
</evidence>
<feature type="signal peptide" evidence="2">
    <location>
        <begin position="1"/>
        <end position="20"/>
    </location>
</feature>
<keyword evidence="4" id="KW-1185">Reference proteome</keyword>
<proteinExistence type="predicted"/>
<feature type="region of interest" description="Disordered" evidence="1">
    <location>
        <begin position="122"/>
        <end position="255"/>
    </location>
</feature>
<feature type="compositionally biased region" description="Basic and acidic residues" evidence="1">
    <location>
        <begin position="163"/>
        <end position="191"/>
    </location>
</feature>
<organism evidence="3">
    <name type="scientific">Medioppia subpectinata</name>
    <dbReference type="NCBI Taxonomy" id="1979941"/>
    <lineage>
        <taxon>Eukaryota</taxon>
        <taxon>Metazoa</taxon>
        <taxon>Ecdysozoa</taxon>
        <taxon>Arthropoda</taxon>
        <taxon>Chelicerata</taxon>
        <taxon>Arachnida</taxon>
        <taxon>Acari</taxon>
        <taxon>Acariformes</taxon>
        <taxon>Sarcoptiformes</taxon>
        <taxon>Oribatida</taxon>
        <taxon>Brachypylina</taxon>
        <taxon>Oppioidea</taxon>
        <taxon>Oppiidae</taxon>
        <taxon>Medioppia</taxon>
    </lineage>
</organism>
<gene>
    <name evidence="3" type="ORF">OSB1V03_LOCUS16532</name>
</gene>
<evidence type="ECO:0000256" key="1">
    <source>
        <dbReference type="SAM" id="MobiDB-lite"/>
    </source>
</evidence>
<feature type="compositionally biased region" description="Basic residues" evidence="1">
    <location>
        <begin position="150"/>
        <end position="162"/>
    </location>
</feature>
<dbReference type="Proteomes" id="UP000759131">
    <property type="component" value="Unassembled WGS sequence"/>
</dbReference>
<dbReference type="EMBL" id="CAJPIZ010018530">
    <property type="protein sequence ID" value="CAG2116573.1"/>
    <property type="molecule type" value="Genomic_DNA"/>
</dbReference>
<feature type="compositionally biased region" description="Polar residues" evidence="1">
    <location>
        <begin position="134"/>
        <end position="143"/>
    </location>
</feature>
<name>A0A7R9Q971_9ACAR</name>
<accession>A0A7R9Q971</accession>